<keyword evidence="7" id="KW-0175">Coiled coil</keyword>
<keyword evidence="5" id="KW-0653">Protein transport</keyword>
<comment type="similarity">
    <text evidence="2">Belongs to the syntaxin family.</text>
</comment>
<protein>
    <recommendedName>
        <fullName evidence="10">SNARE-complex protein Syntaxin-18 N-terminal domain-containing protein</fullName>
    </recommendedName>
</protein>
<dbReference type="Pfam" id="PF10496">
    <property type="entry name" value="Syntaxin-18_N"/>
    <property type="match status" value="1"/>
</dbReference>
<feature type="domain" description="SNARE-complex protein Syntaxin-18 N-terminal" evidence="10">
    <location>
        <begin position="3"/>
        <end position="64"/>
    </location>
</feature>
<name>A0ABR4AMQ9_9LECA</name>
<keyword evidence="6" id="KW-1133">Transmembrane helix</keyword>
<evidence type="ECO:0000313" key="12">
    <source>
        <dbReference type="Proteomes" id="UP001590950"/>
    </source>
</evidence>
<keyword evidence="4" id="KW-0812">Transmembrane</keyword>
<evidence type="ECO:0000313" key="11">
    <source>
        <dbReference type="EMBL" id="KAL2047032.1"/>
    </source>
</evidence>
<feature type="region of interest" description="Disordered" evidence="9">
    <location>
        <begin position="227"/>
        <end position="251"/>
    </location>
</feature>
<sequence>MPDLTPLLNELLKTHNTHSKHSPRKRSDTHDEFIKEAYRINDHIVSLHTYLLSIRQAYLSTSPPPHRHHAHPSTSKFPNKPPKDTTYLSNPDRDAIDASSKTLLRDLNASIRQLAEAESIRRTSQSRVLESRFSKGLLGRWAAGGGTGGEKSPEQEVEEERLRFVAVHRDSVLWFLGRRLEGVGEVQRGMMERRLEREVERGRSVLHKIKGTGGAGGVDLGEINGYAPRDEGRQGVGGGSSGYKGGKGAAIDEEDRRLTEQLLSPEQLQLFARENQDMLKHYEDTLDQVRTAERSMLEISELQTTLVQNLDIQSANISQLVADSLSTTENVGGGNKELKRATERKSTARMVFWASCGLCGFLITWDLIF</sequence>
<dbReference type="PANTHER" id="PTHR15959">
    <property type="entry name" value="SYNTAXIN-18"/>
    <property type="match status" value="1"/>
</dbReference>
<keyword evidence="12" id="KW-1185">Reference proteome</keyword>
<evidence type="ECO:0000256" key="8">
    <source>
        <dbReference type="ARBA" id="ARBA00023136"/>
    </source>
</evidence>
<evidence type="ECO:0000256" key="6">
    <source>
        <dbReference type="ARBA" id="ARBA00022989"/>
    </source>
</evidence>
<dbReference type="PANTHER" id="PTHR15959:SF0">
    <property type="entry name" value="SYNTAXIN-18"/>
    <property type="match status" value="1"/>
</dbReference>
<evidence type="ECO:0000256" key="7">
    <source>
        <dbReference type="ARBA" id="ARBA00023054"/>
    </source>
</evidence>
<evidence type="ECO:0000256" key="9">
    <source>
        <dbReference type="SAM" id="MobiDB-lite"/>
    </source>
</evidence>
<comment type="caution">
    <text evidence="11">The sequence shown here is derived from an EMBL/GenBank/DDBJ whole genome shotgun (WGS) entry which is preliminary data.</text>
</comment>
<evidence type="ECO:0000256" key="3">
    <source>
        <dbReference type="ARBA" id="ARBA00022448"/>
    </source>
</evidence>
<keyword evidence="3" id="KW-0813">Transport</keyword>
<reference evidence="11 12" key="1">
    <citation type="submission" date="2024-09" db="EMBL/GenBank/DDBJ databases">
        <title>Rethinking Asexuality: The Enigmatic Case of Functional Sexual Genes in Lepraria (Stereocaulaceae).</title>
        <authorList>
            <person name="Doellman M."/>
            <person name="Sun Y."/>
            <person name="Barcenas-Pena A."/>
            <person name="Lumbsch H.T."/>
            <person name="Grewe F."/>
        </authorList>
    </citation>
    <scope>NUCLEOTIDE SEQUENCE [LARGE SCALE GENOMIC DNA]</scope>
    <source>
        <strain evidence="11 12">Mercado 3170</strain>
    </source>
</reference>
<accession>A0ABR4AMQ9</accession>
<comment type="subcellular location">
    <subcellularLocation>
        <location evidence="1">Membrane</location>
        <topology evidence="1">Single-pass type IV membrane protein</topology>
    </subcellularLocation>
</comment>
<dbReference type="Gene3D" id="1.20.5.110">
    <property type="match status" value="1"/>
</dbReference>
<feature type="compositionally biased region" description="Gly residues" evidence="9">
    <location>
        <begin position="234"/>
        <end position="248"/>
    </location>
</feature>
<evidence type="ECO:0000256" key="4">
    <source>
        <dbReference type="ARBA" id="ARBA00022692"/>
    </source>
</evidence>
<proteinExistence type="inferred from homology"/>
<dbReference type="InterPro" id="IPR019529">
    <property type="entry name" value="Syntaxin-18_N"/>
</dbReference>
<evidence type="ECO:0000256" key="5">
    <source>
        <dbReference type="ARBA" id="ARBA00022927"/>
    </source>
</evidence>
<keyword evidence="8" id="KW-0472">Membrane</keyword>
<organism evidence="11 12">
    <name type="scientific">Stereocaulon virgatum</name>
    <dbReference type="NCBI Taxonomy" id="373712"/>
    <lineage>
        <taxon>Eukaryota</taxon>
        <taxon>Fungi</taxon>
        <taxon>Dikarya</taxon>
        <taxon>Ascomycota</taxon>
        <taxon>Pezizomycotina</taxon>
        <taxon>Lecanoromycetes</taxon>
        <taxon>OSLEUM clade</taxon>
        <taxon>Lecanoromycetidae</taxon>
        <taxon>Lecanorales</taxon>
        <taxon>Lecanorineae</taxon>
        <taxon>Stereocaulaceae</taxon>
        <taxon>Stereocaulon</taxon>
    </lineage>
</organism>
<dbReference type="Proteomes" id="UP001590950">
    <property type="component" value="Unassembled WGS sequence"/>
</dbReference>
<evidence type="ECO:0000256" key="2">
    <source>
        <dbReference type="ARBA" id="ARBA00009063"/>
    </source>
</evidence>
<gene>
    <name evidence="11" type="ORF">N7G274_001050</name>
</gene>
<feature type="region of interest" description="Disordered" evidence="9">
    <location>
        <begin position="61"/>
        <end position="94"/>
    </location>
</feature>
<evidence type="ECO:0000259" key="10">
    <source>
        <dbReference type="Pfam" id="PF10496"/>
    </source>
</evidence>
<dbReference type="EMBL" id="JBEFKJ010000003">
    <property type="protein sequence ID" value="KAL2047032.1"/>
    <property type="molecule type" value="Genomic_DNA"/>
</dbReference>
<evidence type="ECO:0000256" key="1">
    <source>
        <dbReference type="ARBA" id="ARBA00004211"/>
    </source>
</evidence>